<feature type="domain" description="MYND-type" evidence="5">
    <location>
        <begin position="427"/>
        <end position="467"/>
    </location>
</feature>
<evidence type="ECO:0000313" key="6">
    <source>
        <dbReference type="EMBL" id="KAJ7628462.1"/>
    </source>
</evidence>
<gene>
    <name evidence="6" type="ORF">FB45DRAFT_1028551</name>
</gene>
<evidence type="ECO:0000256" key="4">
    <source>
        <dbReference type="PROSITE-ProRule" id="PRU00134"/>
    </source>
</evidence>
<dbReference type="AlphaFoldDB" id="A0AAD7FJW4"/>
<dbReference type="EMBL" id="JARKIF010000010">
    <property type="protein sequence ID" value="KAJ7628462.1"/>
    <property type="molecule type" value="Genomic_DNA"/>
</dbReference>
<dbReference type="InterPro" id="IPR002893">
    <property type="entry name" value="Znf_MYND"/>
</dbReference>
<evidence type="ECO:0000256" key="2">
    <source>
        <dbReference type="ARBA" id="ARBA00022771"/>
    </source>
</evidence>
<protein>
    <recommendedName>
        <fullName evidence="5">MYND-type domain-containing protein</fullName>
    </recommendedName>
</protein>
<evidence type="ECO:0000256" key="1">
    <source>
        <dbReference type="ARBA" id="ARBA00022723"/>
    </source>
</evidence>
<name>A0AAD7FJW4_9AGAR</name>
<dbReference type="Proteomes" id="UP001221142">
    <property type="component" value="Unassembled WGS sequence"/>
</dbReference>
<dbReference type="Gene3D" id="6.10.140.2220">
    <property type="match status" value="1"/>
</dbReference>
<evidence type="ECO:0000313" key="7">
    <source>
        <dbReference type="Proteomes" id="UP001221142"/>
    </source>
</evidence>
<dbReference type="SUPFAM" id="SSF144232">
    <property type="entry name" value="HIT/MYND zinc finger-like"/>
    <property type="match status" value="1"/>
</dbReference>
<dbReference type="Pfam" id="PF01753">
    <property type="entry name" value="zf-MYND"/>
    <property type="match status" value="1"/>
</dbReference>
<sequence length="610" mass="68488">MDNHGADCGCHDPNARLNQASLDVLVELNNDLPTDQMSPQDIDRKMTMCLQYLKAEDVPARSQSICDHVLGQFHAHYSLSILAHICYMTRPEPDSPFATRLTQAWPGIWKWLQYTFDNWILSPMFSNQTANRWHSFQTIVVSLRSFVKLPAVCELVLADDGGKAAFIMLGSCWLYEAEDEFKQSSNGNYALTAVEPLLDLATFKPGPPPDVFFGCLLSGQDAGKPARVALDQLGWYLGQETPWEARAIFLLDYDLRMIITMSRAEPYRIALLAHHSVRTVTRILVSLTSAEYDIATAPGVAQSIASCLEYLELTLPAADGYAWTTHAVQTGLVPAMLRTVVWFADMPGMDDTAQTALIKLFRLLSLYSMYPSLLRLLVHAISGARDLNLPDAIKDNAPLWAAYLELETLVEERSALGNLDLKTNCHNPDCKKPDTNNFSSCSGCFTTMYCSQECQAEHWKSSHRAECRALRELRAEGKSATISEEDLAFSKNVVIEEVRRRKDEILKVWKEQVPEPVPVVSLNYFLDDPRGVLVVGAPSKHPPQGYAEHERVRDMWENVINQEEHREHIVVGAYLPNGSEGKLHFFSLDIDPRASEGTVVERLIKTVELM</sequence>
<dbReference type="GO" id="GO:0008270">
    <property type="term" value="F:zinc ion binding"/>
    <property type="evidence" value="ECO:0007669"/>
    <property type="project" value="UniProtKB-KW"/>
</dbReference>
<reference evidence="6" key="1">
    <citation type="submission" date="2023-03" db="EMBL/GenBank/DDBJ databases">
        <title>Massive genome expansion in bonnet fungi (Mycena s.s.) driven by repeated elements and novel gene families across ecological guilds.</title>
        <authorList>
            <consortium name="Lawrence Berkeley National Laboratory"/>
            <person name="Harder C.B."/>
            <person name="Miyauchi S."/>
            <person name="Viragh M."/>
            <person name="Kuo A."/>
            <person name="Thoen E."/>
            <person name="Andreopoulos B."/>
            <person name="Lu D."/>
            <person name="Skrede I."/>
            <person name="Drula E."/>
            <person name="Henrissat B."/>
            <person name="Morin E."/>
            <person name="Kohler A."/>
            <person name="Barry K."/>
            <person name="LaButti K."/>
            <person name="Morin E."/>
            <person name="Salamov A."/>
            <person name="Lipzen A."/>
            <person name="Mereny Z."/>
            <person name="Hegedus B."/>
            <person name="Baldrian P."/>
            <person name="Stursova M."/>
            <person name="Weitz H."/>
            <person name="Taylor A."/>
            <person name="Grigoriev I.V."/>
            <person name="Nagy L.G."/>
            <person name="Martin F."/>
            <person name="Kauserud H."/>
        </authorList>
    </citation>
    <scope>NUCLEOTIDE SEQUENCE</scope>
    <source>
        <strain evidence="6">9284</strain>
    </source>
</reference>
<keyword evidence="1" id="KW-0479">Metal-binding</keyword>
<keyword evidence="2 4" id="KW-0863">Zinc-finger</keyword>
<keyword evidence="7" id="KW-1185">Reference proteome</keyword>
<evidence type="ECO:0000256" key="3">
    <source>
        <dbReference type="ARBA" id="ARBA00022833"/>
    </source>
</evidence>
<comment type="caution">
    <text evidence="6">The sequence shown here is derived from an EMBL/GenBank/DDBJ whole genome shotgun (WGS) entry which is preliminary data.</text>
</comment>
<evidence type="ECO:0000259" key="5">
    <source>
        <dbReference type="PROSITE" id="PS50865"/>
    </source>
</evidence>
<dbReference type="PROSITE" id="PS50865">
    <property type="entry name" value="ZF_MYND_2"/>
    <property type="match status" value="1"/>
</dbReference>
<keyword evidence="3" id="KW-0862">Zinc</keyword>
<proteinExistence type="predicted"/>
<organism evidence="6 7">
    <name type="scientific">Roridomyces roridus</name>
    <dbReference type="NCBI Taxonomy" id="1738132"/>
    <lineage>
        <taxon>Eukaryota</taxon>
        <taxon>Fungi</taxon>
        <taxon>Dikarya</taxon>
        <taxon>Basidiomycota</taxon>
        <taxon>Agaricomycotina</taxon>
        <taxon>Agaricomycetes</taxon>
        <taxon>Agaricomycetidae</taxon>
        <taxon>Agaricales</taxon>
        <taxon>Marasmiineae</taxon>
        <taxon>Mycenaceae</taxon>
        <taxon>Roridomyces</taxon>
    </lineage>
</organism>
<accession>A0AAD7FJW4</accession>